<keyword evidence="2" id="KW-1185">Reference proteome</keyword>
<accession>A0A5N6KZT3</accession>
<gene>
    <name evidence="1" type="ORF">FH972_024815</name>
</gene>
<name>A0A5N6KZT3_9ROSI</name>
<dbReference type="EMBL" id="VIBQ01000026">
    <property type="protein sequence ID" value="KAB8396273.1"/>
    <property type="molecule type" value="Genomic_DNA"/>
</dbReference>
<dbReference type="AlphaFoldDB" id="A0A5N6KZT3"/>
<sequence>MVLSLTNGPMYGKQTAIGKLLECRPLHHIKEGSVKRILGRKGIPLNQPPSLLKLQFHILSLLGTLALLATIL</sequence>
<protein>
    <submittedName>
        <fullName evidence="1">Uncharacterized protein</fullName>
    </submittedName>
</protein>
<proteinExistence type="predicted"/>
<organism evidence="1 2">
    <name type="scientific">Carpinus fangiana</name>
    <dbReference type="NCBI Taxonomy" id="176857"/>
    <lineage>
        <taxon>Eukaryota</taxon>
        <taxon>Viridiplantae</taxon>
        <taxon>Streptophyta</taxon>
        <taxon>Embryophyta</taxon>
        <taxon>Tracheophyta</taxon>
        <taxon>Spermatophyta</taxon>
        <taxon>Magnoliopsida</taxon>
        <taxon>eudicotyledons</taxon>
        <taxon>Gunneridae</taxon>
        <taxon>Pentapetalae</taxon>
        <taxon>rosids</taxon>
        <taxon>fabids</taxon>
        <taxon>Fagales</taxon>
        <taxon>Betulaceae</taxon>
        <taxon>Carpinus</taxon>
    </lineage>
</organism>
<reference evidence="1 2" key="1">
    <citation type="submission" date="2019-06" db="EMBL/GenBank/DDBJ databases">
        <title>A chromosomal-level reference genome of Carpinus fangiana (Coryloideae, Betulaceae).</title>
        <authorList>
            <person name="Yang X."/>
            <person name="Wang Z."/>
            <person name="Zhang L."/>
            <person name="Hao G."/>
            <person name="Liu J."/>
            <person name="Yang Y."/>
        </authorList>
    </citation>
    <scope>NUCLEOTIDE SEQUENCE [LARGE SCALE GENOMIC DNA]</scope>
    <source>
        <strain evidence="1">Cfa_2016G</strain>
        <tissue evidence="1">Leaf</tissue>
    </source>
</reference>
<evidence type="ECO:0000313" key="1">
    <source>
        <dbReference type="EMBL" id="KAB8396273.1"/>
    </source>
</evidence>
<comment type="caution">
    <text evidence="1">The sequence shown here is derived from an EMBL/GenBank/DDBJ whole genome shotgun (WGS) entry which is preliminary data.</text>
</comment>
<dbReference type="Proteomes" id="UP000327013">
    <property type="component" value="Unassembled WGS sequence"/>
</dbReference>
<evidence type="ECO:0000313" key="2">
    <source>
        <dbReference type="Proteomes" id="UP000327013"/>
    </source>
</evidence>